<protein>
    <submittedName>
        <fullName evidence="1">Uncharacterized protein</fullName>
    </submittedName>
</protein>
<dbReference type="EMBL" id="FOYM01000047">
    <property type="protein sequence ID" value="SFR17412.1"/>
    <property type="molecule type" value="Genomic_DNA"/>
</dbReference>
<dbReference type="RefSeq" id="WP_092487630.1">
    <property type="nucleotide sequence ID" value="NZ_FOYM01000047.1"/>
</dbReference>
<dbReference type="OrthoDB" id="1809515at2"/>
<name>A0A1I6EIV7_9FIRM</name>
<sequence>MYREKNFDNPLLTEALAKLRMAQNFFNNASTPDMIDAAIYELNVAEMHLRAVIKRARNGGDDLTD</sequence>
<evidence type="ECO:0000313" key="1">
    <source>
        <dbReference type="EMBL" id="SFR17412.1"/>
    </source>
</evidence>
<accession>A0A1I6EIV7</accession>
<gene>
    <name evidence="1" type="ORF">SAMN05660706_1474</name>
</gene>
<proteinExistence type="predicted"/>
<evidence type="ECO:0000313" key="2">
    <source>
        <dbReference type="Proteomes" id="UP000199584"/>
    </source>
</evidence>
<reference evidence="2" key="1">
    <citation type="submission" date="2016-10" db="EMBL/GenBank/DDBJ databases">
        <authorList>
            <person name="Varghese N."/>
            <person name="Submissions S."/>
        </authorList>
    </citation>
    <scope>NUCLEOTIDE SEQUENCE [LARGE SCALE GENOMIC DNA]</scope>
    <source>
        <strain evidence="2">DSM 3669</strain>
    </source>
</reference>
<dbReference type="AlphaFoldDB" id="A0A1I6EIV7"/>
<keyword evidence="2" id="KW-1185">Reference proteome</keyword>
<organism evidence="1 2">
    <name type="scientific">Desulfoscipio geothermicus DSM 3669</name>
    <dbReference type="NCBI Taxonomy" id="1121426"/>
    <lineage>
        <taxon>Bacteria</taxon>
        <taxon>Bacillati</taxon>
        <taxon>Bacillota</taxon>
        <taxon>Clostridia</taxon>
        <taxon>Eubacteriales</taxon>
        <taxon>Desulfallaceae</taxon>
        <taxon>Desulfoscipio</taxon>
    </lineage>
</organism>
<dbReference type="Proteomes" id="UP000199584">
    <property type="component" value="Unassembled WGS sequence"/>
</dbReference>